<protein>
    <submittedName>
        <fullName evidence="1">DUF3037 domain-containing protein</fullName>
    </submittedName>
</protein>
<accession>A0ABP7M3A3</accession>
<reference evidence="2" key="1">
    <citation type="journal article" date="2019" name="Int. J. Syst. Evol. Microbiol.">
        <title>The Global Catalogue of Microorganisms (GCM) 10K type strain sequencing project: providing services to taxonomists for standard genome sequencing and annotation.</title>
        <authorList>
            <consortium name="The Broad Institute Genomics Platform"/>
            <consortium name="The Broad Institute Genome Sequencing Center for Infectious Disease"/>
            <person name="Wu L."/>
            <person name="Ma J."/>
        </authorList>
    </citation>
    <scope>NUCLEOTIDE SEQUENCE [LARGE SCALE GENOMIC DNA]</scope>
    <source>
        <strain evidence="2">JCM 16916</strain>
    </source>
</reference>
<proteinExistence type="predicted"/>
<dbReference type="Pfam" id="PF11236">
    <property type="entry name" value="DUF3037"/>
    <property type="match status" value="1"/>
</dbReference>
<dbReference type="InterPro" id="IPR021398">
    <property type="entry name" value="DUF3037"/>
</dbReference>
<dbReference type="Proteomes" id="UP001501727">
    <property type="component" value="Unassembled WGS sequence"/>
</dbReference>
<evidence type="ECO:0000313" key="2">
    <source>
        <dbReference type="Proteomes" id="UP001501727"/>
    </source>
</evidence>
<evidence type="ECO:0000313" key="1">
    <source>
        <dbReference type="EMBL" id="GAA3914164.1"/>
    </source>
</evidence>
<keyword evidence="2" id="KW-1185">Reference proteome</keyword>
<dbReference type="RefSeq" id="WP_344758255.1">
    <property type="nucleotide sequence ID" value="NZ_BAAAZU010000002.1"/>
</dbReference>
<name>A0ABP7M3A3_9GAMM</name>
<dbReference type="EMBL" id="BAAAZU010000002">
    <property type="protein sequence ID" value="GAA3914164.1"/>
    <property type="molecule type" value="Genomic_DNA"/>
</dbReference>
<organism evidence="1 2">
    <name type="scientific">Luteimonas lutimaris</name>
    <dbReference type="NCBI Taxonomy" id="698645"/>
    <lineage>
        <taxon>Bacteria</taxon>
        <taxon>Pseudomonadati</taxon>
        <taxon>Pseudomonadota</taxon>
        <taxon>Gammaproteobacteria</taxon>
        <taxon>Lysobacterales</taxon>
        <taxon>Lysobacteraceae</taxon>
        <taxon>Luteimonas</taxon>
    </lineage>
</organism>
<comment type="caution">
    <text evidence="1">The sequence shown here is derived from an EMBL/GenBank/DDBJ whole genome shotgun (WGS) entry which is preliminary data.</text>
</comment>
<sequence length="140" mass="14927">MPTAIYDYAVIRAVPRVEREEFVNVGVIVSCQSTGLLEAGIELDPARVRALDPHVDLDTLRAHLEAIATICRGGPGSGPIGALPPRARFHWLTARRSSIIQVSPVHTGRSADPASILDGLLDRMVRVGRAGNGESGSGKR</sequence>
<gene>
    <name evidence="1" type="ORF">GCM10022229_03930</name>
</gene>